<dbReference type="PANTHER" id="PTHR30349">
    <property type="entry name" value="PHAGE INTEGRASE-RELATED"/>
    <property type="match status" value="1"/>
</dbReference>
<dbReference type="Gene3D" id="1.10.443.10">
    <property type="entry name" value="Intergrase catalytic core"/>
    <property type="match status" value="1"/>
</dbReference>
<dbReference type="SUPFAM" id="SSF56349">
    <property type="entry name" value="DNA breaking-rejoining enzymes"/>
    <property type="match status" value="1"/>
</dbReference>
<keyword evidence="3" id="KW-0233">DNA recombination</keyword>
<dbReference type="OrthoDB" id="662444at2"/>
<keyword evidence="6" id="KW-1185">Reference proteome</keyword>
<dbReference type="InterPro" id="IPR002104">
    <property type="entry name" value="Integrase_catalytic"/>
</dbReference>
<evidence type="ECO:0000259" key="4">
    <source>
        <dbReference type="PROSITE" id="PS51898"/>
    </source>
</evidence>
<keyword evidence="1" id="KW-0229">DNA integration</keyword>
<gene>
    <name evidence="5" type="ORF">DFP86_102261</name>
</gene>
<evidence type="ECO:0000256" key="2">
    <source>
        <dbReference type="ARBA" id="ARBA00023125"/>
    </source>
</evidence>
<dbReference type="PROSITE" id="PS51898">
    <property type="entry name" value="TYR_RECOMBINASE"/>
    <property type="match status" value="1"/>
</dbReference>
<evidence type="ECO:0000256" key="1">
    <source>
        <dbReference type="ARBA" id="ARBA00022908"/>
    </source>
</evidence>
<reference evidence="5 6" key="1">
    <citation type="submission" date="2019-03" db="EMBL/GenBank/DDBJ databases">
        <title>Genomic Encyclopedia of Type Strains, Phase III (KMG-III): the genomes of soil and plant-associated and newly described type strains.</title>
        <authorList>
            <person name="Whitman W."/>
        </authorList>
    </citation>
    <scope>NUCLEOTIDE SEQUENCE [LARGE SCALE GENOMIC DNA]</scope>
    <source>
        <strain evidence="5 6">CECT 8976</strain>
    </source>
</reference>
<evidence type="ECO:0000256" key="3">
    <source>
        <dbReference type="ARBA" id="ARBA00023172"/>
    </source>
</evidence>
<dbReference type="PANTHER" id="PTHR30349:SF94">
    <property type="entry name" value="INTEGRASE_RECOMBINASE HI_1414-RELATED"/>
    <property type="match status" value="1"/>
</dbReference>
<dbReference type="InterPro" id="IPR013762">
    <property type="entry name" value="Integrase-like_cat_sf"/>
</dbReference>
<dbReference type="InterPro" id="IPR057084">
    <property type="entry name" value="Int_N"/>
</dbReference>
<dbReference type="InterPro" id="IPR011010">
    <property type="entry name" value="DNA_brk_join_enz"/>
</dbReference>
<dbReference type="Pfam" id="PF24624">
    <property type="entry name" value="Int_N"/>
    <property type="match status" value="1"/>
</dbReference>
<feature type="domain" description="Tyr recombinase" evidence="4">
    <location>
        <begin position="157"/>
        <end position="337"/>
    </location>
</feature>
<organism evidence="5 6">
    <name type="scientific">Paludibacterium purpuratum</name>
    <dbReference type="NCBI Taxonomy" id="1144873"/>
    <lineage>
        <taxon>Bacteria</taxon>
        <taxon>Pseudomonadati</taxon>
        <taxon>Pseudomonadota</taxon>
        <taxon>Betaproteobacteria</taxon>
        <taxon>Neisseriales</taxon>
        <taxon>Chromobacteriaceae</taxon>
        <taxon>Paludibacterium</taxon>
    </lineage>
</organism>
<dbReference type="GO" id="GO:0006310">
    <property type="term" value="P:DNA recombination"/>
    <property type="evidence" value="ECO:0007669"/>
    <property type="project" value="UniProtKB-KW"/>
</dbReference>
<sequence>MATYRKRGDSWRAEVAKNGVRRSATFDTKAEAVTWATKTEAEIFDGKLRAVKSIKTMAQALEKYRDEVSPHKGGHKWERVRLNKFIDELDFIATPVDKITNDKISAWRDKRAKEVSPGTVNREMNLLSAVFEECRTEWKCCSINPVRGVRRPNEPPPREQRITDKMVDALIAEMGYERWTTPENKIQRVALAVLFAIETGMRAGEIIGLAPERVFLSKRYARLLETKNGDARNVPLSSTATTILNLLITGDMQKGEPVFGLTSATLDALFRKYRDKALPACPELESVRFHDTRHEAVSRLARKLDVLDLARMIGHRDIRSLMIYYNEHAADIATRLD</sequence>
<dbReference type="GO" id="GO:0015074">
    <property type="term" value="P:DNA integration"/>
    <property type="evidence" value="ECO:0007669"/>
    <property type="project" value="UniProtKB-KW"/>
</dbReference>
<dbReference type="InterPro" id="IPR050090">
    <property type="entry name" value="Tyrosine_recombinase_XerCD"/>
</dbReference>
<dbReference type="GO" id="GO:0003677">
    <property type="term" value="F:DNA binding"/>
    <property type="evidence" value="ECO:0007669"/>
    <property type="project" value="UniProtKB-KW"/>
</dbReference>
<dbReference type="Pfam" id="PF00589">
    <property type="entry name" value="Phage_integrase"/>
    <property type="match status" value="1"/>
</dbReference>
<evidence type="ECO:0000313" key="6">
    <source>
        <dbReference type="Proteomes" id="UP000295611"/>
    </source>
</evidence>
<dbReference type="Proteomes" id="UP000295611">
    <property type="component" value="Unassembled WGS sequence"/>
</dbReference>
<dbReference type="EMBL" id="SNZP01000002">
    <property type="protein sequence ID" value="TDR82147.1"/>
    <property type="molecule type" value="Genomic_DNA"/>
</dbReference>
<dbReference type="Gene3D" id="1.10.150.130">
    <property type="match status" value="1"/>
</dbReference>
<keyword evidence="2" id="KW-0238">DNA-binding</keyword>
<dbReference type="InterPro" id="IPR010998">
    <property type="entry name" value="Integrase_recombinase_N"/>
</dbReference>
<comment type="caution">
    <text evidence="5">The sequence shown here is derived from an EMBL/GenBank/DDBJ whole genome shotgun (WGS) entry which is preliminary data.</text>
</comment>
<dbReference type="RefSeq" id="WP_133678576.1">
    <property type="nucleotide sequence ID" value="NZ_SNZP01000002.1"/>
</dbReference>
<protein>
    <submittedName>
        <fullName evidence="5">Site-specific recombinase XerD</fullName>
    </submittedName>
</protein>
<dbReference type="AlphaFoldDB" id="A0A4R7BEP7"/>
<name>A0A4R7BEP7_9NEIS</name>
<evidence type="ECO:0000313" key="5">
    <source>
        <dbReference type="EMBL" id="TDR82147.1"/>
    </source>
</evidence>
<accession>A0A4R7BEP7</accession>
<dbReference type="CDD" id="cd00796">
    <property type="entry name" value="INT_Rci_Hp1_C"/>
    <property type="match status" value="1"/>
</dbReference>
<proteinExistence type="predicted"/>